<evidence type="ECO:0000259" key="5">
    <source>
        <dbReference type="PROSITE" id="PS50887"/>
    </source>
</evidence>
<reference evidence="7" key="1">
    <citation type="journal article" date="2019" name="Int. J. Syst. Evol. Microbiol.">
        <title>The Global Catalogue of Microorganisms (GCM) 10K type strain sequencing project: providing services to taxonomists for standard genome sequencing and annotation.</title>
        <authorList>
            <consortium name="The Broad Institute Genomics Platform"/>
            <consortium name="The Broad Institute Genome Sequencing Center for Infectious Disease"/>
            <person name="Wu L."/>
            <person name="Ma J."/>
        </authorList>
    </citation>
    <scope>NUCLEOTIDE SEQUENCE [LARGE SCALE GENOMIC DNA]</scope>
    <source>
        <strain evidence="7">JCM 18204</strain>
    </source>
</reference>
<comment type="caution">
    <text evidence="6">The sequence shown here is derived from an EMBL/GenBank/DDBJ whole genome shotgun (WGS) entry which is preliminary data.</text>
</comment>
<feature type="compositionally biased region" description="Low complexity" evidence="2">
    <location>
        <begin position="51"/>
        <end position="60"/>
    </location>
</feature>
<organism evidence="6 7">
    <name type="scientific">Lysobacter hankyongensis</name>
    <dbReference type="NCBI Taxonomy" id="1176535"/>
    <lineage>
        <taxon>Bacteria</taxon>
        <taxon>Pseudomonadati</taxon>
        <taxon>Pseudomonadota</taxon>
        <taxon>Gammaproteobacteria</taxon>
        <taxon>Lysobacterales</taxon>
        <taxon>Lysobacteraceae</taxon>
        <taxon>Lysobacter</taxon>
    </lineage>
</organism>
<dbReference type="SUPFAM" id="SSF55073">
    <property type="entry name" value="Nucleotide cyclase"/>
    <property type="match status" value="1"/>
</dbReference>
<evidence type="ECO:0000256" key="2">
    <source>
        <dbReference type="SAM" id="MobiDB-lite"/>
    </source>
</evidence>
<dbReference type="Pfam" id="PF00563">
    <property type="entry name" value="EAL"/>
    <property type="match status" value="1"/>
</dbReference>
<dbReference type="EMBL" id="BAABJE010000002">
    <property type="protein sequence ID" value="GAA4787481.1"/>
    <property type="molecule type" value="Genomic_DNA"/>
</dbReference>
<dbReference type="PANTHER" id="PTHR33121">
    <property type="entry name" value="CYCLIC DI-GMP PHOSPHODIESTERASE PDEF"/>
    <property type="match status" value="1"/>
</dbReference>
<proteinExistence type="predicted"/>
<evidence type="ECO:0000256" key="1">
    <source>
        <dbReference type="PROSITE-ProRule" id="PRU00169"/>
    </source>
</evidence>
<dbReference type="SUPFAM" id="SSF141868">
    <property type="entry name" value="EAL domain-like"/>
    <property type="match status" value="1"/>
</dbReference>
<dbReference type="InterPro" id="IPR035919">
    <property type="entry name" value="EAL_sf"/>
</dbReference>
<dbReference type="InterPro" id="IPR011006">
    <property type="entry name" value="CheY-like_superfamily"/>
</dbReference>
<dbReference type="InterPro" id="IPR050706">
    <property type="entry name" value="Cyclic-di-GMP_PDE-like"/>
</dbReference>
<sequence>MSFVPHERNSSASPIRPGGPGAAVRAESPPAGYWRRWCADAAPPEAPPAGDPATTETVEAEATPQVVPVEQGEPAYRVIIVEDDRSQALFAQGVLKGAGMDAEVVAVASETMAAMDRFQPDLMLMDLHMPGMSGTELTAQIRSNPAHAHIPVVFLTGDTDPERHLEVLDSGADDYLSKPVRPRHLIAAVQNRVRRARALKLQREQEVRRHPATGLLTRNYMLQQLSLAFPQQTLGAVHFVVIEGTSALRDHYGYAALDAILTDAGKLIASVAGDRPASRLNDNTFIVYWPGLPPDRHAVWARQLRDVFIGHALQANGDSLRLRACVGYVDLAHGFRDAGAALAAAEEALRLARAEPTAIAAYRPQADAVSEQAAQLLAQLQDALANERLELAFQPIVSVVGGDQEQYQTLVRLRDAAGLLHTAAEVVPVAERAGLMHEIDRRVMSRALAILGDQLRGSKRARLFVPQAARTLGQDSYGQWLLESLTDLGVEGKLLVVDVRLGDALVHSVLLREFCQRMMTAGVRLCLSQFQTNPEADALLAQLPLSYVRLSPHYAGKIDQQAVHDEMRLVIERAHLLGLQVIGQHVEDPQTAAKLWLSGIDYIQGDLVQSAAGAMDFDFQHALL</sequence>
<dbReference type="InterPro" id="IPR043128">
    <property type="entry name" value="Rev_trsase/Diguanyl_cyclase"/>
</dbReference>
<accession>A0ABP9AX16</accession>
<keyword evidence="7" id="KW-1185">Reference proteome</keyword>
<dbReference type="SMART" id="SM00267">
    <property type="entry name" value="GGDEF"/>
    <property type="match status" value="1"/>
</dbReference>
<dbReference type="Pfam" id="PF00990">
    <property type="entry name" value="GGDEF"/>
    <property type="match status" value="1"/>
</dbReference>
<dbReference type="InterPro" id="IPR000160">
    <property type="entry name" value="GGDEF_dom"/>
</dbReference>
<gene>
    <name evidence="6" type="ORF">GCM10023307_10640</name>
</gene>
<dbReference type="Gene3D" id="3.20.20.450">
    <property type="entry name" value="EAL domain"/>
    <property type="match status" value="1"/>
</dbReference>
<evidence type="ECO:0000313" key="7">
    <source>
        <dbReference type="Proteomes" id="UP001499959"/>
    </source>
</evidence>
<dbReference type="SUPFAM" id="SSF52172">
    <property type="entry name" value="CheY-like"/>
    <property type="match status" value="1"/>
</dbReference>
<feature type="region of interest" description="Disordered" evidence="2">
    <location>
        <begin position="40"/>
        <end position="60"/>
    </location>
</feature>
<dbReference type="PROSITE" id="PS50883">
    <property type="entry name" value="EAL"/>
    <property type="match status" value="1"/>
</dbReference>
<evidence type="ECO:0000259" key="4">
    <source>
        <dbReference type="PROSITE" id="PS50883"/>
    </source>
</evidence>
<evidence type="ECO:0000259" key="3">
    <source>
        <dbReference type="PROSITE" id="PS50110"/>
    </source>
</evidence>
<dbReference type="Gene3D" id="3.40.50.2300">
    <property type="match status" value="1"/>
</dbReference>
<dbReference type="InterPro" id="IPR029787">
    <property type="entry name" value="Nucleotide_cyclase"/>
</dbReference>
<dbReference type="InterPro" id="IPR001789">
    <property type="entry name" value="Sig_transdc_resp-reg_receiver"/>
</dbReference>
<protein>
    <submittedName>
        <fullName evidence="6">EAL domain-containing response regulator</fullName>
    </submittedName>
</protein>
<dbReference type="SMART" id="SM00448">
    <property type="entry name" value="REC"/>
    <property type="match status" value="1"/>
</dbReference>
<dbReference type="Proteomes" id="UP001499959">
    <property type="component" value="Unassembled WGS sequence"/>
</dbReference>
<dbReference type="PROSITE" id="PS50887">
    <property type="entry name" value="GGDEF"/>
    <property type="match status" value="1"/>
</dbReference>
<dbReference type="Pfam" id="PF00072">
    <property type="entry name" value="Response_reg"/>
    <property type="match status" value="1"/>
</dbReference>
<evidence type="ECO:0000313" key="6">
    <source>
        <dbReference type="EMBL" id="GAA4787481.1"/>
    </source>
</evidence>
<dbReference type="Gene3D" id="3.30.70.270">
    <property type="match status" value="1"/>
</dbReference>
<dbReference type="InterPro" id="IPR001633">
    <property type="entry name" value="EAL_dom"/>
</dbReference>
<feature type="region of interest" description="Disordered" evidence="2">
    <location>
        <begin position="1"/>
        <end position="27"/>
    </location>
</feature>
<dbReference type="RefSeq" id="WP_345302264.1">
    <property type="nucleotide sequence ID" value="NZ_BAABJE010000002.1"/>
</dbReference>
<feature type="domain" description="GGDEF" evidence="5">
    <location>
        <begin position="233"/>
        <end position="364"/>
    </location>
</feature>
<dbReference type="PANTHER" id="PTHR33121:SF70">
    <property type="entry name" value="SIGNALING PROTEIN YKOW"/>
    <property type="match status" value="1"/>
</dbReference>
<name>A0ABP9AX16_9GAMM</name>
<feature type="domain" description="Response regulatory" evidence="3">
    <location>
        <begin position="77"/>
        <end position="193"/>
    </location>
</feature>
<keyword evidence="1" id="KW-0597">Phosphoprotein</keyword>
<dbReference type="SMART" id="SM00052">
    <property type="entry name" value="EAL"/>
    <property type="match status" value="1"/>
</dbReference>
<dbReference type="CDD" id="cd01948">
    <property type="entry name" value="EAL"/>
    <property type="match status" value="1"/>
</dbReference>
<feature type="modified residue" description="4-aspartylphosphate" evidence="1">
    <location>
        <position position="126"/>
    </location>
</feature>
<dbReference type="PROSITE" id="PS50110">
    <property type="entry name" value="RESPONSE_REGULATORY"/>
    <property type="match status" value="1"/>
</dbReference>
<feature type="domain" description="EAL" evidence="4">
    <location>
        <begin position="373"/>
        <end position="624"/>
    </location>
</feature>